<dbReference type="PROSITE" id="PS51421">
    <property type="entry name" value="RAS"/>
    <property type="match status" value="1"/>
</dbReference>
<dbReference type="OrthoDB" id="8830751at2759"/>
<dbReference type="AlphaFoldDB" id="A0A9Q0LE37"/>
<dbReference type="InterPro" id="IPR027417">
    <property type="entry name" value="P-loop_NTPase"/>
</dbReference>
<dbReference type="SMART" id="SM00174">
    <property type="entry name" value="RHO"/>
    <property type="match status" value="1"/>
</dbReference>
<evidence type="ECO:0000256" key="3">
    <source>
        <dbReference type="ARBA" id="ARBA00023134"/>
    </source>
</evidence>
<evidence type="ECO:0000256" key="2">
    <source>
        <dbReference type="ARBA" id="ARBA00022741"/>
    </source>
</evidence>
<reference evidence="4" key="1">
    <citation type="submission" date="2022-10" db="EMBL/GenBank/DDBJ databases">
        <title>Novel sulphate-reducing endosymbionts in the free-living metamonad Anaeramoeba.</title>
        <authorList>
            <person name="Jerlstrom-Hultqvist J."/>
            <person name="Cepicka I."/>
            <person name="Gallot-Lavallee L."/>
            <person name="Salas-Leiva D."/>
            <person name="Curtis B.A."/>
            <person name="Zahonova K."/>
            <person name="Pipaliya S."/>
            <person name="Dacks J."/>
            <person name="Roger A.J."/>
        </authorList>
    </citation>
    <scope>NUCLEOTIDE SEQUENCE</scope>
    <source>
        <strain evidence="4">BMAN</strain>
    </source>
</reference>
<comment type="similarity">
    <text evidence="1">Belongs to the small GTPase superfamily. Rho family.</text>
</comment>
<organism evidence="4 5">
    <name type="scientific">Anaeramoeba ignava</name>
    <name type="common">Anaerobic marine amoeba</name>
    <dbReference type="NCBI Taxonomy" id="1746090"/>
    <lineage>
        <taxon>Eukaryota</taxon>
        <taxon>Metamonada</taxon>
        <taxon>Anaeramoebidae</taxon>
        <taxon>Anaeramoeba</taxon>
    </lineage>
</organism>
<dbReference type="InterPro" id="IPR001806">
    <property type="entry name" value="Small_GTPase"/>
</dbReference>
<dbReference type="SMART" id="SM00176">
    <property type="entry name" value="RAN"/>
    <property type="match status" value="1"/>
</dbReference>
<dbReference type="PANTHER" id="PTHR24072">
    <property type="entry name" value="RHO FAMILY GTPASE"/>
    <property type="match status" value="1"/>
</dbReference>
<dbReference type="EMBL" id="JAPDFW010000092">
    <property type="protein sequence ID" value="KAJ5070750.1"/>
    <property type="molecule type" value="Genomic_DNA"/>
</dbReference>
<dbReference type="PROSITE" id="PS51420">
    <property type="entry name" value="RHO"/>
    <property type="match status" value="1"/>
</dbReference>
<keyword evidence="2" id="KW-0547">Nucleotide-binding</keyword>
<dbReference type="PRINTS" id="PR00449">
    <property type="entry name" value="RASTRNSFRMNG"/>
</dbReference>
<dbReference type="PROSITE" id="PS51419">
    <property type="entry name" value="RAB"/>
    <property type="match status" value="1"/>
</dbReference>
<dbReference type="GO" id="GO:0007264">
    <property type="term" value="P:small GTPase-mediated signal transduction"/>
    <property type="evidence" value="ECO:0007669"/>
    <property type="project" value="InterPro"/>
</dbReference>
<sequence length="198" mass="22641">MSNPDENRYKLVCVGDGATGKTCMLITFIEKKFPEGYVPTVFENYNAKFEVDGTLYELSIWDTAGQEDYDSLRPLSYPNANIVLICFAVDNHISYNNVLNKWAGEVKHYCSEAPILLVGTKIDLRNDPAAQEELRRNNLDFISHQKGVELANQIQAKKYLECSAKTNQKLKEIFEESIRTILKVNEKPTKKKRKCLIL</sequence>
<dbReference type="InterPro" id="IPR003578">
    <property type="entry name" value="Small_GTPase_Rho"/>
</dbReference>
<evidence type="ECO:0000256" key="1">
    <source>
        <dbReference type="ARBA" id="ARBA00010142"/>
    </source>
</evidence>
<evidence type="ECO:0000313" key="5">
    <source>
        <dbReference type="Proteomes" id="UP001149090"/>
    </source>
</evidence>
<keyword evidence="3" id="KW-0342">GTP-binding</keyword>
<dbReference type="CDD" id="cd00157">
    <property type="entry name" value="Rho"/>
    <property type="match status" value="1"/>
</dbReference>
<dbReference type="Proteomes" id="UP001149090">
    <property type="component" value="Unassembled WGS sequence"/>
</dbReference>
<dbReference type="FunFam" id="3.40.50.300:FF:001179">
    <property type="entry name" value="Rho family GTPase"/>
    <property type="match status" value="1"/>
</dbReference>
<dbReference type="SMART" id="SM00175">
    <property type="entry name" value="RAB"/>
    <property type="match status" value="1"/>
</dbReference>
<evidence type="ECO:0000313" key="4">
    <source>
        <dbReference type="EMBL" id="KAJ5070750.1"/>
    </source>
</evidence>
<dbReference type="Pfam" id="PF00071">
    <property type="entry name" value="Ras"/>
    <property type="match status" value="1"/>
</dbReference>
<dbReference type="InterPro" id="IPR005225">
    <property type="entry name" value="Small_GTP-bd"/>
</dbReference>
<dbReference type="GO" id="GO:0003924">
    <property type="term" value="F:GTPase activity"/>
    <property type="evidence" value="ECO:0007669"/>
    <property type="project" value="InterPro"/>
</dbReference>
<dbReference type="NCBIfam" id="TIGR00231">
    <property type="entry name" value="small_GTP"/>
    <property type="match status" value="1"/>
</dbReference>
<dbReference type="Gene3D" id="3.40.50.300">
    <property type="entry name" value="P-loop containing nucleotide triphosphate hydrolases"/>
    <property type="match status" value="1"/>
</dbReference>
<name>A0A9Q0LE37_ANAIG</name>
<gene>
    <name evidence="4" type="ORF">M0811_01731</name>
</gene>
<dbReference type="SMART" id="SM00173">
    <property type="entry name" value="RAS"/>
    <property type="match status" value="1"/>
</dbReference>
<proteinExistence type="inferred from homology"/>
<dbReference type="GO" id="GO:0005525">
    <property type="term" value="F:GTP binding"/>
    <property type="evidence" value="ECO:0007669"/>
    <property type="project" value="UniProtKB-KW"/>
</dbReference>
<comment type="caution">
    <text evidence="4">The sequence shown here is derived from an EMBL/GenBank/DDBJ whole genome shotgun (WGS) entry which is preliminary data.</text>
</comment>
<keyword evidence="5" id="KW-1185">Reference proteome</keyword>
<accession>A0A9Q0LE37</accession>
<protein>
    <submittedName>
        <fullName evidence="4">Gtp-binding protein rho4</fullName>
    </submittedName>
</protein>
<dbReference type="SUPFAM" id="SSF52540">
    <property type="entry name" value="P-loop containing nucleoside triphosphate hydrolases"/>
    <property type="match status" value="1"/>
</dbReference>